<proteinExistence type="predicted"/>
<evidence type="ECO:0000256" key="1">
    <source>
        <dbReference type="SAM" id="MobiDB-lite"/>
    </source>
</evidence>
<dbReference type="GO" id="GO:0043122">
    <property type="term" value="P:regulation of canonical NF-kappaB signal transduction"/>
    <property type="evidence" value="ECO:0007669"/>
    <property type="project" value="TreeGrafter"/>
</dbReference>
<feature type="compositionally biased region" description="Low complexity" evidence="1">
    <location>
        <begin position="81"/>
        <end position="97"/>
    </location>
</feature>
<keyword evidence="3" id="KW-1185">Reference proteome</keyword>
<dbReference type="PANTHER" id="PTHR31553:SF1">
    <property type="entry name" value="NF-KAPPA-B ESSENTIAL MODULATOR"/>
    <property type="match status" value="1"/>
</dbReference>
<organism evidence="2 3">
    <name type="scientific">Ladona fulva</name>
    <name type="common">Scarce chaser dragonfly</name>
    <name type="synonym">Libellula fulva</name>
    <dbReference type="NCBI Taxonomy" id="123851"/>
    <lineage>
        <taxon>Eukaryota</taxon>
        <taxon>Metazoa</taxon>
        <taxon>Ecdysozoa</taxon>
        <taxon>Arthropoda</taxon>
        <taxon>Hexapoda</taxon>
        <taxon>Insecta</taxon>
        <taxon>Pterygota</taxon>
        <taxon>Palaeoptera</taxon>
        <taxon>Odonata</taxon>
        <taxon>Epiprocta</taxon>
        <taxon>Anisoptera</taxon>
        <taxon>Libelluloidea</taxon>
        <taxon>Libellulidae</taxon>
        <taxon>Ladona</taxon>
    </lineage>
</organism>
<dbReference type="OrthoDB" id="6343844at2759"/>
<evidence type="ECO:0000313" key="2">
    <source>
        <dbReference type="EMBL" id="KAG8239219.1"/>
    </source>
</evidence>
<dbReference type="Gene3D" id="1.20.5.990">
    <property type="entry name" value="Nemo cc2-lz domain - 1d5 darpin complex"/>
    <property type="match status" value="1"/>
</dbReference>
<accession>A0A8K0KRN3</accession>
<dbReference type="InterPro" id="IPR051301">
    <property type="entry name" value="Optineurin/NFkB_EssMod"/>
</dbReference>
<feature type="compositionally biased region" description="Basic and acidic residues" evidence="1">
    <location>
        <begin position="52"/>
        <end position="66"/>
    </location>
</feature>
<dbReference type="GO" id="GO:0005634">
    <property type="term" value="C:nucleus"/>
    <property type="evidence" value="ECO:0007669"/>
    <property type="project" value="TreeGrafter"/>
</dbReference>
<dbReference type="PANTHER" id="PTHR31553">
    <property type="entry name" value="NF-KAPPA-B ESSENTIAL MODULATOR"/>
    <property type="match status" value="1"/>
</dbReference>
<dbReference type="Proteomes" id="UP000792457">
    <property type="component" value="Unassembled WGS sequence"/>
</dbReference>
<dbReference type="GO" id="GO:0070530">
    <property type="term" value="F:K63-linked polyubiquitin modification-dependent protein binding"/>
    <property type="evidence" value="ECO:0007669"/>
    <property type="project" value="TreeGrafter"/>
</dbReference>
<comment type="caution">
    <text evidence="2">The sequence shown here is derived from an EMBL/GenBank/DDBJ whole genome shotgun (WGS) entry which is preliminary data.</text>
</comment>
<dbReference type="EMBL" id="KZ309558">
    <property type="protein sequence ID" value="KAG8239219.1"/>
    <property type="molecule type" value="Genomic_DNA"/>
</dbReference>
<reference evidence="2" key="2">
    <citation type="submission" date="2017-10" db="EMBL/GenBank/DDBJ databases">
        <title>Ladona fulva Genome sequencing and assembly.</title>
        <authorList>
            <person name="Murali S."/>
            <person name="Richards S."/>
            <person name="Bandaranaike D."/>
            <person name="Bellair M."/>
            <person name="Blankenburg K."/>
            <person name="Chao H."/>
            <person name="Dinh H."/>
            <person name="Doddapaneni H."/>
            <person name="Dugan-Rocha S."/>
            <person name="Elkadiri S."/>
            <person name="Gnanaolivu R."/>
            <person name="Hernandez B."/>
            <person name="Skinner E."/>
            <person name="Javaid M."/>
            <person name="Lee S."/>
            <person name="Li M."/>
            <person name="Ming W."/>
            <person name="Munidasa M."/>
            <person name="Muniz J."/>
            <person name="Nguyen L."/>
            <person name="Hughes D."/>
            <person name="Osuji N."/>
            <person name="Pu L.-L."/>
            <person name="Puazo M."/>
            <person name="Qu C."/>
            <person name="Quiroz J."/>
            <person name="Raj R."/>
            <person name="Weissenberger G."/>
            <person name="Xin Y."/>
            <person name="Zou X."/>
            <person name="Han Y."/>
            <person name="Worley K."/>
            <person name="Muzny D."/>
            <person name="Gibbs R."/>
        </authorList>
    </citation>
    <scope>NUCLEOTIDE SEQUENCE</scope>
    <source>
        <strain evidence="2">Sampled in the wild</strain>
    </source>
</reference>
<reference evidence="2" key="1">
    <citation type="submission" date="2013-04" db="EMBL/GenBank/DDBJ databases">
        <authorList>
            <person name="Qu J."/>
            <person name="Murali S.C."/>
            <person name="Bandaranaike D."/>
            <person name="Bellair M."/>
            <person name="Blankenburg K."/>
            <person name="Chao H."/>
            <person name="Dinh H."/>
            <person name="Doddapaneni H."/>
            <person name="Downs B."/>
            <person name="Dugan-Rocha S."/>
            <person name="Elkadiri S."/>
            <person name="Gnanaolivu R.D."/>
            <person name="Hernandez B."/>
            <person name="Javaid M."/>
            <person name="Jayaseelan J.C."/>
            <person name="Lee S."/>
            <person name="Li M."/>
            <person name="Ming W."/>
            <person name="Munidasa M."/>
            <person name="Muniz J."/>
            <person name="Nguyen L."/>
            <person name="Ongeri F."/>
            <person name="Osuji N."/>
            <person name="Pu L.-L."/>
            <person name="Puazo M."/>
            <person name="Qu C."/>
            <person name="Quiroz J."/>
            <person name="Raj R."/>
            <person name="Weissenberger G."/>
            <person name="Xin Y."/>
            <person name="Zou X."/>
            <person name="Han Y."/>
            <person name="Richards S."/>
            <person name="Worley K."/>
            <person name="Muzny D."/>
            <person name="Gibbs R."/>
        </authorList>
    </citation>
    <scope>NUCLEOTIDE SEQUENCE</scope>
    <source>
        <strain evidence="2">Sampled in the wild</strain>
    </source>
</reference>
<name>A0A8K0KRN3_LADFU</name>
<evidence type="ECO:0000313" key="3">
    <source>
        <dbReference type="Proteomes" id="UP000792457"/>
    </source>
</evidence>
<protein>
    <submittedName>
        <fullName evidence="2">Uncharacterized protein</fullName>
    </submittedName>
</protein>
<gene>
    <name evidence="2" type="ORF">J437_LFUL018230</name>
</gene>
<sequence length="140" mass="15910">MQFFLLKVEVYQADFNTEREERSRMAADKQQLSEEVHRLRARNQQLLEDMESLERRVNQEGRRPTPERSSPGPVSNFSTLPSPGRGISGSSSAANRGVNLPERTVRGSSEPRQFTCPKCYKSFMELGPLEVHVNQCLDSP</sequence>
<dbReference type="AlphaFoldDB" id="A0A8K0KRN3"/>
<feature type="region of interest" description="Disordered" evidence="1">
    <location>
        <begin position="47"/>
        <end position="112"/>
    </location>
</feature>
<dbReference type="GO" id="GO:0005737">
    <property type="term" value="C:cytoplasm"/>
    <property type="evidence" value="ECO:0007669"/>
    <property type="project" value="TreeGrafter"/>
</dbReference>